<dbReference type="InterPro" id="IPR000873">
    <property type="entry name" value="AMP-dep_synth/lig_dom"/>
</dbReference>
<dbReference type="EMBL" id="SCWB01000014">
    <property type="protein sequence ID" value="TDM07492.1"/>
    <property type="molecule type" value="Genomic_DNA"/>
</dbReference>
<dbReference type="HAMAP" id="MF_00731">
    <property type="entry name" value="MenE"/>
    <property type="match status" value="1"/>
</dbReference>
<dbReference type="Gene3D" id="3.30.300.30">
    <property type="match status" value="1"/>
</dbReference>
<keyword evidence="1 5" id="KW-0474">Menaquinone biosynthesis</keyword>
<dbReference type="UniPathway" id="UPA01057">
    <property type="reaction ID" value="UER00166"/>
</dbReference>
<evidence type="ECO:0000259" key="7">
    <source>
        <dbReference type="Pfam" id="PF13193"/>
    </source>
</evidence>
<dbReference type="NCBIfam" id="TIGR01923">
    <property type="entry name" value="menE"/>
    <property type="match status" value="1"/>
</dbReference>
<reference evidence="8 9" key="1">
    <citation type="submission" date="2019-01" db="EMBL/GenBank/DDBJ databases">
        <title>Draft genome sequences of the type strains of six Macrococcus species.</title>
        <authorList>
            <person name="Mazhar S."/>
            <person name="Altermann E."/>
            <person name="Hill C."/>
            <person name="Mcauliffe O."/>
        </authorList>
    </citation>
    <scope>NUCLEOTIDE SEQUENCE [LARGE SCALE GENOMIC DNA]</scope>
    <source>
        <strain evidence="8 9">CCM4815</strain>
    </source>
</reference>
<dbReference type="InterPro" id="IPR025110">
    <property type="entry name" value="AMP-bd_C"/>
</dbReference>
<dbReference type="GO" id="GO:0008756">
    <property type="term" value="F:o-succinylbenzoate-CoA ligase activity"/>
    <property type="evidence" value="ECO:0007669"/>
    <property type="project" value="UniProtKB-UniRule"/>
</dbReference>
<gene>
    <name evidence="5 8" type="primary">menE</name>
    <name evidence="8" type="ORF">ERX29_08640</name>
</gene>
<dbReference type="InterPro" id="IPR042099">
    <property type="entry name" value="ANL_N_sf"/>
</dbReference>
<accession>A0A4R6BSY0</accession>
<keyword evidence="3 5" id="KW-0547">Nucleotide-binding</keyword>
<dbReference type="GO" id="GO:0005524">
    <property type="term" value="F:ATP binding"/>
    <property type="evidence" value="ECO:0007669"/>
    <property type="project" value="UniProtKB-KW"/>
</dbReference>
<dbReference type="GO" id="GO:0031956">
    <property type="term" value="F:medium-chain fatty acid-CoA ligase activity"/>
    <property type="evidence" value="ECO:0007669"/>
    <property type="project" value="TreeGrafter"/>
</dbReference>
<dbReference type="PANTHER" id="PTHR43201:SF5">
    <property type="entry name" value="MEDIUM-CHAIN ACYL-COA LIGASE ACSF2, MITOCHONDRIAL"/>
    <property type="match status" value="1"/>
</dbReference>
<dbReference type="PANTHER" id="PTHR43201">
    <property type="entry name" value="ACYL-COA SYNTHETASE"/>
    <property type="match status" value="1"/>
</dbReference>
<evidence type="ECO:0000256" key="1">
    <source>
        <dbReference type="ARBA" id="ARBA00022428"/>
    </source>
</evidence>
<organism evidence="8 9">
    <name type="scientific">Macrococcus lamae</name>
    <dbReference type="NCBI Taxonomy" id="198484"/>
    <lineage>
        <taxon>Bacteria</taxon>
        <taxon>Bacillati</taxon>
        <taxon>Bacillota</taxon>
        <taxon>Bacilli</taxon>
        <taxon>Bacillales</taxon>
        <taxon>Staphylococcaceae</taxon>
        <taxon>Macrococcus</taxon>
    </lineage>
</organism>
<feature type="domain" description="AMP-dependent synthetase/ligase" evidence="6">
    <location>
        <begin position="7"/>
        <end position="328"/>
    </location>
</feature>
<dbReference type="EC" id="6.2.1.26" evidence="5"/>
<dbReference type="InterPro" id="IPR045851">
    <property type="entry name" value="AMP-bd_C_sf"/>
</dbReference>
<keyword evidence="9" id="KW-1185">Reference proteome</keyword>
<evidence type="ECO:0000256" key="4">
    <source>
        <dbReference type="ARBA" id="ARBA00022840"/>
    </source>
</evidence>
<evidence type="ECO:0000256" key="2">
    <source>
        <dbReference type="ARBA" id="ARBA00022598"/>
    </source>
</evidence>
<protein>
    <recommendedName>
        <fullName evidence="5">2-succinylbenzoate--CoA ligase</fullName>
        <ecNumber evidence="5">6.2.1.26</ecNumber>
    </recommendedName>
    <alternativeName>
        <fullName evidence="5">o-succinylbenzoyl-CoA synthetase</fullName>
        <shortName evidence="5">OSB-CoA synthetase</shortName>
    </alternativeName>
</protein>
<proteinExistence type="inferred from homology"/>
<dbReference type="Pfam" id="PF00501">
    <property type="entry name" value="AMP-binding"/>
    <property type="match status" value="1"/>
</dbReference>
<comment type="caution">
    <text evidence="8">The sequence shown here is derived from an EMBL/GenBank/DDBJ whole genome shotgun (WGS) entry which is preliminary data.</text>
</comment>
<dbReference type="SUPFAM" id="SSF56801">
    <property type="entry name" value="Acetyl-CoA synthetase-like"/>
    <property type="match status" value="1"/>
</dbReference>
<sequence length="464" mass="51920">MNHWLYTQAKNRPHHTAIRTGSGELSFCELYERAAKVRNHISLLDMPYRIAIQPKNHLSSVIILHGLILAGREIVTVNTHLTETEVIKQLSSIQVDVLITDSIYGNINCISPESLLNDSEGQGAEDTTFEPEDVLSIMFTSGTTGVQKAVPQTYSNHFASAERCKQAFPYDTDSKWLLCLPLYHISAFSILLRSVIEGFTIVLFEKFEEAAIMTSIKEQGITHISLVPQTLEWLLDAGLERHELQGLLIGGAKMDERTLEKSLERHLPIYTSFGMTETCSQFITATPEDIEKYPNSVGRVTADIKVAAPLNGAGEILVRGDNVMNGYLYPAEANAISFTDGFFMTGDIGRISNGYLYVLDRRRDLIISGGENIYPSEIEQVVLALPEITACAVVPVDDEKWGQRPALIYEAAEDLEEQINTLIDDSIAKYKHPVIIKRTAHIERTSNGKISRHRVKEWLMNEVQ</sequence>
<feature type="domain" description="AMP-binding enzyme C-terminal" evidence="7">
    <location>
        <begin position="377"/>
        <end position="449"/>
    </location>
</feature>
<dbReference type="Pfam" id="PF13193">
    <property type="entry name" value="AMP-binding_C"/>
    <property type="match status" value="1"/>
</dbReference>
<comment type="similarity">
    <text evidence="5">Belongs to the ATP-dependent AMP-binding enzyme family. MenE subfamily.</text>
</comment>
<dbReference type="UniPathway" id="UPA00079"/>
<dbReference type="OrthoDB" id="9757771at2"/>
<dbReference type="InterPro" id="IPR010192">
    <property type="entry name" value="MenE"/>
</dbReference>
<dbReference type="AlphaFoldDB" id="A0A4R6BSY0"/>
<evidence type="ECO:0000256" key="3">
    <source>
        <dbReference type="ARBA" id="ARBA00022741"/>
    </source>
</evidence>
<comment type="catalytic activity">
    <reaction evidence="5">
        <text>2-succinylbenzoate + ATP + CoA = 2-succinylbenzoyl-CoA + AMP + diphosphate</text>
        <dbReference type="Rhea" id="RHEA:17009"/>
        <dbReference type="ChEBI" id="CHEBI:18325"/>
        <dbReference type="ChEBI" id="CHEBI:30616"/>
        <dbReference type="ChEBI" id="CHEBI:33019"/>
        <dbReference type="ChEBI" id="CHEBI:57287"/>
        <dbReference type="ChEBI" id="CHEBI:57364"/>
        <dbReference type="ChEBI" id="CHEBI:456215"/>
        <dbReference type="EC" id="6.2.1.26"/>
    </reaction>
</comment>
<comment type="function">
    <text evidence="5">Converts 2-succinylbenzoate (OSB) to 2-succinylbenzoyl-CoA (OSB-CoA).</text>
</comment>
<evidence type="ECO:0000313" key="9">
    <source>
        <dbReference type="Proteomes" id="UP000294802"/>
    </source>
</evidence>
<dbReference type="GO" id="GO:0006631">
    <property type="term" value="P:fatty acid metabolic process"/>
    <property type="evidence" value="ECO:0007669"/>
    <property type="project" value="TreeGrafter"/>
</dbReference>
<evidence type="ECO:0000313" key="8">
    <source>
        <dbReference type="EMBL" id="TDM07492.1"/>
    </source>
</evidence>
<keyword evidence="2 5" id="KW-0436">Ligase</keyword>
<dbReference type="Gene3D" id="3.40.50.12780">
    <property type="entry name" value="N-terminal domain of ligase-like"/>
    <property type="match status" value="1"/>
</dbReference>
<evidence type="ECO:0000256" key="5">
    <source>
        <dbReference type="HAMAP-Rule" id="MF_00731"/>
    </source>
</evidence>
<dbReference type="GO" id="GO:0009234">
    <property type="term" value="P:menaquinone biosynthetic process"/>
    <property type="evidence" value="ECO:0007669"/>
    <property type="project" value="UniProtKB-UniRule"/>
</dbReference>
<dbReference type="Proteomes" id="UP000294802">
    <property type="component" value="Unassembled WGS sequence"/>
</dbReference>
<comment type="pathway">
    <text evidence="5">Quinol/quinone metabolism; menaquinone biosynthesis.</text>
</comment>
<dbReference type="RefSeq" id="WP_133444283.1">
    <property type="nucleotide sequence ID" value="NZ_SCWB01000014.1"/>
</dbReference>
<evidence type="ECO:0000259" key="6">
    <source>
        <dbReference type="Pfam" id="PF00501"/>
    </source>
</evidence>
<name>A0A4R6BSY0_9STAP</name>
<comment type="pathway">
    <text evidence="5">Quinol/quinone metabolism; 1,4-dihydroxy-2-naphthoate biosynthesis; 1,4-dihydroxy-2-naphthoate from chorismate: step 5/7.</text>
</comment>
<keyword evidence="4 5" id="KW-0067">ATP-binding</keyword>